<proteinExistence type="predicted"/>
<sequence length="64" mass="7506">VKKEEPEENVTSIFPKITVCLNTMHSMRKLFRSYPQILGPVRIRFAYQLGPLERDQREIGAYPI</sequence>
<reference evidence="1" key="1">
    <citation type="journal article" date="2010" name="Science">
        <title>Plasticity of animal genome architecture unmasked by rapid evolution of a pelagic tunicate.</title>
        <authorList>
            <person name="Denoeud F."/>
            <person name="Henriet S."/>
            <person name="Mungpakdee S."/>
            <person name="Aury J.M."/>
            <person name="Da Silva C."/>
            <person name="Brinkmann H."/>
            <person name="Mikhaleva J."/>
            <person name="Olsen L.C."/>
            <person name="Jubin C."/>
            <person name="Canestro C."/>
            <person name="Bouquet J.M."/>
            <person name="Danks G."/>
            <person name="Poulain J."/>
            <person name="Campsteijn C."/>
            <person name="Adamski M."/>
            <person name="Cross I."/>
            <person name="Yadetie F."/>
            <person name="Muffato M."/>
            <person name="Louis A."/>
            <person name="Butcher S."/>
            <person name="Tsagkogeorga G."/>
            <person name="Konrad A."/>
            <person name="Singh S."/>
            <person name="Jensen M.F."/>
            <person name="Cong E.H."/>
            <person name="Eikeseth-Otteraa H."/>
            <person name="Noel B."/>
            <person name="Anthouard V."/>
            <person name="Porcel B.M."/>
            <person name="Kachouri-Lafond R."/>
            <person name="Nishino A."/>
            <person name="Ugolini M."/>
            <person name="Chourrout P."/>
            <person name="Nishida H."/>
            <person name="Aasland R."/>
            <person name="Huzurbazar S."/>
            <person name="Westhof E."/>
            <person name="Delsuc F."/>
            <person name="Lehrach H."/>
            <person name="Reinhardt R."/>
            <person name="Weissenbach J."/>
            <person name="Roy S.W."/>
            <person name="Artiguenave F."/>
            <person name="Postlethwait J.H."/>
            <person name="Manak J.R."/>
            <person name="Thompson E.M."/>
            <person name="Jaillon O."/>
            <person name="Du Pasquier L."/>
            <person name="Boudinot P."/>
            <person name="Liberles D.A."/>
            <person name="Volff J.N."/>
            <person name="Philippe H."/>
            <person name="Lenhard B."/>
            <person name="Roest Crollius H."/>
            <person name="Wincker P."/>
            <person name="Chourrout D."/>
        </authorList>
    </citation>
    <scope>NUCLEOTIDE SEQUENCE [LARGE SCALE GENOMIC DNA]</scope>
</reference>
<feature type="non-terminal residue" evidence="1">
    <location>
        <position position="1"/>
    </location>
</feature>
<accession>E4Z2X5</accession>
<dbReference type="EMBL" id="FN656833">
    <property type="protein sequence ID" value="CBY42053.1"/>
    <property type="molecule type" value="Genomic_DNA"/>
</dbReference>
<gene>
    <name evidence="1" type="ORF">GSOID_T00025716001</name>
</gene>
<organism evidence="1">
    <name type="scientific">Oikopleura dioica</name>
    <name type="common">Tunicate</name>
    <dbReference type="NCBI Taxonomy" id="34765"/>
    <lineage>
        <taxon>Eukaryota</taxon>
        <taxon>Metazoa</taxon>
        <taxon>Chordata</taxon>
        <taxon>Tunicata</taxon>
        <taxon>Appendicularia</taxon>
        <taxon>Copelata</taxon>
        <taxon>Oikopleuridae</taxon>
        <taxon>Oikopleura</taxon>
    </lineage>
</organism>
<dbReference type="AlphaFoldDB" id="E4Z2X5"/>
<dbReference type="Proteomes" id="UP000011014">
    <property type="component" value="Unassembled WGS sequence"/>
</dbReference>
<evidence type="ECO:0000313" key="1">
    <source>
        <dbReference type="EMBL" id="CBY42053.1"/>
    </source>
</evidence>
<name>E4Z2X5_OIKDI</name>
<protein>
    <submittedName>
        <fullName evidence="1">Uncharacterized protein</fullName>
    </submittedName>
</protein>